<dbReference type="Proteomes" id="UP000324222">
    <property type="component" value="Unassembled WGS sequence"/>
</dbReference>
<evidence type="ECO:0000313" key="2">
    <source>
        <dbReference type="Proteomes" id="UP000324222"/>
    </source>
</evidence>
<protein>
    <submittedName>
        <fullName evidence="1">Uncharacterized protein</fullName>
    </submittedName>
</protein>
<accession>A0A5B7DGY6</accession>
<sequence>MANSFSIKLLIDSGTSARPAAAISWARGGGTGWGAVASFKLRSLSDGQTRDFNEAGSTASDLGL</sequence>
<gene>
    <name evidence="1" type="ORF">E2C01_013296</name>
</gene>
<proteinExistence type="predicted"/>
<dbReference type="EMBL" id="VSRR010000863">
    <property type="protein sequence ID" value="MPC20355.1"/>
    <property type="molecule type" value="Genomic_DNA"/>
</dbReference>
<dbReference type="AlphaFoldDB" id="A0A5B7DGY6"/>
<comment type="caution">
    <text evidence="1">The sequence shown here is derived from an EMBL/GenBank/DDBJ whole genome shotgun (WGS) entry which is preliminary data.</text>
</comment>
<organism evidence="1 2">
    <name type="scientific">Portunus trituberculatus</name>
    <name type="common">Swimming crab</name>
    <name type="synonym">Neptunus trituberculatus</name>
    <dbReference type="NCBI Taxonomy" id="210409"/>
    <lineage>
        <taxon>Eukaryota</taxon>
        <taxon>Metazoa</taxon>
        <taxon>Ecdysozoa</taxon>
        <taxon>Arthropoda</taxon>
        <taxon>Crustacea</taxon>
        <taxon>Multicrustacea</taxon>
        <taxon>Malacostraca</taxon>
        <taxon>Eumalacostraca</taxon>
        <taxon>Eucarida</taxon>
        <taxon>Decapoda</taxon>
        <taxon>Pleocyemata</taxon>
        <taxon>Brachyura</taxon>
        <taxon>Eubrachyura</taxon>
        <taxon>Portunoidea</taxon>
        <taxon>Portunidae</taxon>
        <taxon>Portuninae</taxon>
        <taxon>Portunus</taxon>
    </lineage>
</organism>
<evidence type="ECO:0000313" key="1">
    <source>
        <dbReference type="EMBL" id="MPC20355.1"/>
    </source>
</evidence>
<name>A0A5B7DGY6_PORTR</name>
<keyword evidence="2" id="KW-1185">Reference proteome</keyword>
<reference evidence="1 2" key="1">
    <citation type="submission" date="2019-05" db="EMBL/GenBank/DDBJ databases">
        <title>Another draft genome of Portunus trituberculatus and its Hox gene families provides insights of decapod evolution.</title>
        <authorList>
            <person name="Jeong J.-H."/>
            <person name="Song I."/>
            <person name="Kim S."/>
            <person name="Choi T."/>
            <person name="Kim D."/>
            <person name="Ryu S."/>
            <person name="Kim W."/>
        </authorList>
    </citation>
    <scope>NUCLEOTIDE SEQUENCE [LARGE SCALE GENOMIC DNA]</scope>
    <source>
        <tissue evidence="1">Muscle</tissue>
    </source>
</reference>